<evidence type="ECO:0000256" key="1">
    <source>
        <dbReference type="SAM" id="Phobius"/>
    </source>
</evidence>
<gene>
    <name evidence="2" type="ORF">SAMN05443636_2111</name>
</gene>
<accession>A0A1M5R9X3</accession>
<feature type="transmembrane region" description="Helical" evidence="1">
    <location>
        <begin position="6"/>
        <end position="32"/>
    </location>
</feature>
<dbReference type="RefSeq" id="WP_268762490.1">
    <property type="nucleotide sequence ID" value="NZ_FQWV01000005.1"/>
</dbReference>
<evidence type="ECO:0000313" key="2">
    <source>
        <dbReference type="EMBL" id="SHH23125.1"/>
    </source>
</evidence>
<protein>
    <submittedName>
        <fullName evidence="2">Uncharacterized protein</fullName>
    </submittedName>
</protein>
<organism evidence="2 3">
    <name type="scientific">Halobaculum gomorrense</name>
    <dbReference type="NCBI Taxonomy" id="43928"/>
    <lineage>
        <taxon>Archaea</taxon>
        <taxon>Methanobacteriati</taxon>
        <taxon>Methanobacteriota</taxon>
        <taxon>Stenosarchaea group</taxon>
        <taxon>Halobacteria</taxon>
        <taxon>Halobacteriales</taxon>
        <taxon>Haloferacaceae</taxon>
        <taxon>Halobaculum</taxon>
    </lineage>
</organism>
<dbReference type="EMBL" id="FQWV01000005">
    <property type="protein sequence ID" value="SHH23125.1"/>
    <property type="molecule type" value="Genomic_DNA"/>
</dbReference>
<reference evidence="2 3" key="1">
    <citation type="submission" date="2016-11" db="EMBL/GenBank/DDBJ databases">
        <authorList>
            <person name="Jaros S."/>
            <person name="Januszkiewicz K."/>
            <person name="Wedrychowicz H."/>
        </authorList>
    </citation>
    <scope>NUCLEOTIDE SEQUENCE [LARGE SCALE GENOMIC DNA]</scope>
    <source>
        <strain evidence="2 3">DSM 9297</strain>
    </source>
</reference>
<dbReference type="AlphaFoldDB" id="A0A1M5R9X3"/>
<keyword evidence="3" id="KW-1185">Reference proteome</keyword>
<keyword evidence="1" id="KW-1133">Transmembrane helix</keyword>
<keyword evidence="1" id="KW-0812">Transmembrane</keyword>
<evidence type="ECO:0000313" key="3">
    <source>
        <dbReference type="Proteomes" id="UP000184357"/>
    </source>
</evidence>
<dbReference type="Proteomes" id="UP000184357">
    <property type="component" value="Unassembled WGS sequence"/>
</dbReference>
<name>A0A1M5R9X3_9EURY</name>
<keyword evidence="1" id="KW-0472">Membrane</keyword>
<proteinExistence type="predicted"/>
<sequence>MRLSTAVLLIGVGLFALPIPGTFIGGGLVLLAGGGLRYLGE</sequence>